<evidence type="ECO:0000256" key="5">
    <source>
        <dbReference type="SAM" id="MobiDB-lite"/>
    </source>
</evidence>
<keyword evidence="3" id="KW-0472">Membrane</keyword>
<feature type="compositionally biased region" description="Polar residues" evidence="5">
    <location>
        <begin position="592"/>
        <end position="607"/>
    </location>
</feature>
<feature type="region of interest" description="Disordered" evidence="5">
    <location>
        <begin position="1081"/>
        <end position="1153"/>
    </location>
</feature>
<proteinExistence type="predicted"/>
<dbReference type="VEuPathDB" id="VectorBase:ASIC019097"/>
<protein>
    <submittedName>
        <fullName evidence="6">AGAP006741-PA-like protein</fullName>
    </submittedName>
</protein>
<dbReference type="OrthoDB" id="10068192at2759"/>
<evidence type="ECO:0000313" key="8">
    <source>
        <dbReference type="Proteomes" id="UP000030765"/>
    </source>
</evidence>
<dbReference type="EMBL" id="KE525350">
    <property type="protein sequence ID" value="KFB51045.1"/>
    <property type="molecule type" value="Genomic_DNA"/>
</dbReference>
<feature type="compositionally biased region" description="Acidic residues" evidence="5">
    <location>
        <begin position="1140"/>
        <end position="1153"/>
    </location>
</feature>
<dbReference type="OMA" id="MSGPRIC"/>
<feature type="compositionally biased region" description="Basic and acidic residues" evidence="5">
    <location>
        <begin position="790"/>
        <end position="807"/>
    </location>
</feature>
<evidence type="ECO:0000256" key="4">
    <source>
        <dbReference type="SAM" id="Coils"/>
    </source>
</evidence>
<dbReference type="PANTHER" id="PTHR28664:SF4">
    <property type="entry name" value="TIGHT JUNCTION-ASSOCIATED PROTEIN 1"/>
    <property type="match status" value="1"/>
</dbReference>
<feature type="compositionally biased region" description="Polar residues" evidence="5">
    <location>
        <begin position="255"/>
        <end position="266"/>
    </location>
</feature>
<dbReference type="Proteomes" id="UP000030765">
    <property type="component" value="Unassembled WGS sequence"/>
</dbReference>
<dbReference type="AlphaFoldDB" id="A0A084WLF1"/>
<dbReference type="InterPro" id="IPR043441">
    <property type="entry name" value="Tjap1/BEGAIN"/>
</dbReference>
<evidence type="ECO:0000256" key="2">
    <source>
        <dbReference type="ARBA" id="ARBA00022553"/>
    </source>
</evidence>
<evidence type="ECO:0000256" key="1">
    <source>
        <dbReference type="ARBA" id="ARBA00004170"/>
    </source>
</evidence>
<feature type="region of interest" description="Disordered" evidence="5">
    <location>
        <begin position="243"/>
        <end position="303"/>
    </location>
</feature>
<feature type="compositionally biased region" description="Polar residues" evidence="5">
    <location>
        <begin position="277"/>
        <end position="288"/>
    </location>
</feature>
<feature type="region of interest" description="Disordered" evidence="5">
    <location>
        <begin position="1186"/>
        <end position="1209"/>
    </location>
</feature>
<dbReference type="STRING" id="74873.A0A084WLF1"/>
<comment type="subcellular location">
    <subcellularLocation>
        <location evidence="1">Membrane</location>
        <topology evidence="1">Peripheral membrane protein</topology>
    </subcellularLocation>
</comment>
<evidence type="ECO:0000256" key="3">
    <source>
        <dbReference type="ARBA" id="ARBA00023136"/>
    </source>
</evidence>
<evidence type="ECO:0000313" key="6">
    <source>
        <dbReference type="EMBL" id="KFB51045.1"/>
    </source>
</evidence>
<dbReference type="EMBL" id="ATLV01024235">
    <property type="status" value="NOT_ANNOTATED_CDS"/>
    <property type="molecule type" value="Genomic_DNA"/>
</dbReference>
<organism evidence="6">
    <name type="scientific">Anopheles sinensis</name>
    <name type="common">Mosquito</name>
    <dbReference type="NCBI Taxonomy" id="74873"/>
    <lineage>
        <taxon>Eukaryota</taxon>
        <taxon>Metazoa</taxon>
        <taxon>Ecdysozoa</taxon>
        <taxon>Arthropoda</taxon>
        <taxon>Hexapoda</taxon>
        <taxon>Insecta</taxon>
        <taxon>Pterygota</taxon>
        <taxon>Neoptera</taxon>
        <taxon>Endopterygota</taxon>
        <taxon>Diptera</taxon>
        <taxon>Nematocera</taxon>
        <taxon>Culicoidea</taxon>
        <taxon>Culicidae</taxon>
        <taxon>Anophelinae</taxon>
        <taxon>Anopheles</taxon>
    </lineage>
</organism>
<feature type="compositionally biased region" description="Polar residues" evidence="5">
    <location>
        <begin position="514"/>
        <end position="524"/>
    </location>
</feature>
<dbReference type="GO" id="GO:0016020">
    <property type="term" value="C:membrane"/>
    <property type="evidence" value="ECO:0007669"/>
    <property type="project" value="UniProtKB-SubCell"/>
</dbReference>
<feature type="coiled-coil region" evidence="4">
    <location>
        <begin position="88"/>
        <end position="161"/>
    </location>
</feature>
<keyword evidence="4" id="KW-0175">Coiled coil</keyword>
<feature type="compositionally biased region" description="Low complexity" evidence="5">
    <location>
        <begin position="1007"/>
        <end position="1027"/>
    </location>
</feature>
<gene>
    <name evidence="6" type="ORF">ZHAS_00019097</name>
</gene>
<keyword evidence="2" id="KW-0597">Phosphoprotein</keyword>
<feature type="compositionally biased region" description="Basic and acidic residues" evidence="5">
    <location>
        <begin position="923"/>
        <end position="932"/>
    </location>
</feature>
<accession>A0A084WLF1</accession>
<feature type="region of interest" description="Disordered" evidence="5">
    <location>
        <begin position="1230"/>
        <end position="1255"/>
    </location>
</feature>
<name>A0A084WLF1_ANOSI</name>
<feature type="region of interest" description="Disordered" evidence="5">
    <location>
        <begin position="425"/>
        <end position="449"/>
    </location>
</feature>
<dbReference type="VEuPathDB" id="VectorBase:ASIS022933"/>
<feature type="region of interest" description="Disordered" evidence="5">
    <location>
        <begin position="783"/>
        <end position="811"/>
    </location>
</feature>
<reference evidence="6 8" key="1">
    <citation type="journal article" date="2014" name="BMC Genomics">
        <title>Genome sequence of Anopheles sinensis provides insight into genetics basis of mosquito competence for malaria parasites.</title>
        <authorList>
            <person name="Zhou D."/>
            <person name="Zhang D."/>
            <person name="Ding G."/>
            <person name="Shi L."/>
            <person name="Hou Q."/>
            <person name="Ye Y."/>
            <person name="Xu Y."/>
            <person name="Zhou H."/>
            <person name="Xiong C."/>
            <person name="Li S."/>
            <person name="Yu J."/>
            <person name="Hong S."/>
            <person name="Yu X."/>
            <person name="Zou P."/>
            <person name="Chen C."/>
            <person name="Chang X."/>
            <person name="Wang W."/>
            <person name="Lv Y."/>
            <person name="Sun Y."/>
            <person name="Ma L."/>
            <person name="Shen B."/>
            <person name="Zhu C."/>
        </authorList>
    </citation>
    <scope>NUCLEOTIDE SEQUENCE [LARGE SCALE GENOMIC DNA]</scope>
</reference>
<keyword evidence="8" id="KW-1185">Reference proteome</keyword>
<feature type="region of interest" description="Disordered" evidence="5">
    <location>
        <begin position="914"/>
        <end position="933"/>
    </location>
</feature>
<feature type="region of interest" description="Disordered" evidence="5">
    <location>
        <begin position="486"/>
        <end position="607"/>
    </location>
</feature>
<dbReference type="EnsemblMetazoa" id="ASIC019097-RA">
    <property type="protein sequence ID" value="ASIC019097-PA"/>
    <property type="gene ID" value="ASIC019097"/>
</dbReference>
<dbReference type="PANTHER" id="PTHR28664">
    <property type="entry name" value="TIGHT JUNCTION-ASSOCIATED PROTEIN 1"/>
    <property type="match status" value="1"/>
</dbReference>
<feature type="region of interest" description="Disordered" evidence="5">
    <location>
        <begin position="1007"/>
        <end position="1029"/>
    </location>
</feature>
<reference evidence="7" key="2">
    <citation type="submission" date="2020-05" db="UniProtKB">
        <authorList>
            <consortium name="EnsemblMetazoa"/>
        </authorList>
    </citation>
    <scope>IDENTIFICATION</scope>
</reference>
<sequence>MVDLGTGQQNITRKGTDATLFHPRSYPFSPERTSEQNCEVQLAAEIEVLKSALADKHSQLLAMESACLQESDRQVELEDSIIAWQDKYERLYESHKRVQKLNQNLEDKLLKLVDRNSGERAQLTSDVATLSVRLAQANYNIQSLKREIERYKTDISVAIQLLQCKPDSFVSPKLSSLPIEIQSKVATYMRLDTNSHSDSEGSTSGVGMATTSSYHVLPASDSPPPICPFPPTAMVYSMRGLDANLDGQPKEHQHQQATGGSKQQHAPQDATLVPLGSANTNTANSTDSLLGDSRSVAPPNGQNVVSPSVMARFLEDELKSSDALLLGTPIKHCDTCVCTRNMTGGGDGGAGSNEGSLLLADLLGSEQKYYSVATQTLIKGETNNSLCLRCNSNLNSPSHNNSPYIMKLIKSSDSVISETKSSVSDYLTTPDKVSPTGGGNASGGNVTSNGETNSLVEACTDPLATILLPPTKKDDLMVNPILGHHRLTTHDRPNANAPSGDHPHTSLLLGKPTNPATPYASSKLPSHVGVKKPTPPPPPTPQSTTKTIPGSVSLTQSPPERPPPAQSQTAVTRNESKFSHDSPSYIIKDTDQMSGSHTTPKSTYAGQGTINQVGAKYGTTSASGSVGSGLYHTVGSTNSLWSRTSSKDPEKDGAKMFEIFNRNLIKTIKAENPKMSGPRICALRIQNGSSNILLDNLIDDALEGVDSKPPTPVMYTRRAKFLDEELLLDDDPSIGLNGAIKTTNLPTATSSSGESGVLGKLVETPSKQGGVGDVAATAVGGPGTGVADTTEGHGHLIDGSKTGRVDDGVGGDGGVGKQVCNMSTTTSPHSSDRLCTIGEEVSNLLINTKLGPTRLDPKPPRLDISVNKLDGLDVTSKKSCTQSSSISSEIDIQESAILRRQQLSRVAEWVQNNSKLGNPENLSHTESDHEPGANRATLLTDTLNNNPPATVKTSSARTSVLAHADQNKPLPATMAGDIRMGRINSTQQPLGSYIAGETFARCNIQTGSHNNNNNNNNSLHHNTPNSTFAQLNGAMKIGGAKHGYNNALHSSMSSGGFQHHSATTGMMLDYNSNATGTTTAGTASNARTGVPFQCPPASSASGAIRKGSYSTSGPQLRDGAHTECLVESVGGSQPPPPPAEDADDDGDDVDDSNSIDLAQMEYNVKQFLLKQNEWSTVHTRRPSLISSSASSVKGRDEPVRPPAPTKGLFPGTAVAQTPHGNYPSMTSTGGGLGNYHNRTGSNKYPINPHRTETNL</sequence>
<evidence type="ECO:0000313" key="7">
    <source>
        <dbReference type="EnsemblMetazoa" id="ASIC019097-PA"/>
    </source>
</evidence>